<accession>A0A544QV22</accession>
<dbReference type="Proteomes" id="UP000317863">
    <property type="component" value="Unassembled WGS sequence"/>
</dbReference>
<name>A0A544QV22_9FIRM</name>
<evidence type="ECO:0000313" key="1">
    <source>
        <dbReference type="EMBL" id="TQQ84527.1"/>
    </source>
</evidence>
<reference evidence="1 2" key="1">
    <citation type="submission" date="2019-02" db="EMBL/GenBank/DDBJ databases">
        <title>Peptostreptococcaceae bacterium ZHW00191 nov., a new bacterium isolated from the human gut.</title>
        <authorList>
            <person name="Zhou H.-W."/>
            <person name="Chen X.-J."/>
        </authorList>
    </citation>
    <scope>NUCLEOTIDE SEQUENCE [LARGE SCALE GENOMIC DNA]</scope>
    <source>
        <strain evidence="1 2">ZHW00191</strain>
    </source>
</reference>
<dbReference type="EMBL" id="SGJB01000009">
    <property type="protein sequence ID" value="TQQ84527.1"/>
    <property type="molecule type" value="Genomic_DNA"/>
</dbReference>
<dbReference type="InterPro" id="IPR017342">
    <property type="entry name" value="S-AdoMet-dep_Met_synth_prd"/>
</dbReference>
<dbReference type="AlphaFoldDB" id="A0A544QV22"/>
<comment type="caution">
    <text evidence="1">The sequence shown here is derived from an EMBL/GenBank/DDBJ whole genome shotgun (WGS) entry which is preliminary data.</text>
</comment>
<dbReference type="InterPro" id="IPR037010">
    <property type="entry name" value="VitB12-dep_Met_synth_activ_sf"/>
</dbReference>
<keyword evidence="2" id="KW-1185">Reference proteome</keyword>
<dbReference type="RefSeq" id="WP_142536002.1">
    <property type="nucleotide sequence ID" value="NZ_SGJB01000009.1"/>
</dbReference>
<dbReference type="SUPFAM" id="SSF56507">
    <property type="entry name" value="Methionine synthase activation domain-like"/>
    <property type="match status" value="1"/>
</dbReference>
<protein>
    <submittedName>
        <fullName evidence="1">Vitamin B12 dependent methionine synthase, activation domain protein</fullName>
    </submittedName>
</protein>
<gene>
    <name evidence="1" type="ORF">EXD82_05925</name>
</gene>
<dbReference type="PIRSF" id="PIRSF037984">
    <property type="entry name" value="Met_synth_TM0269_prd"/>
    <property type="match status" value="1"/>
</dbReference>
<organism evidence="1 2">
    <name type="scientific">Peptacetobacter hominis</name>
    <dbReference type="NCBI Taxonomy" id="2743610"/>
    <lineage>
        <taxon>Bacteria</taxon>
        <taxon>Bacillati</taxon>
        <taxon>Bacillota</taxon>
        <taxon>Clostridia</taxon>
        <taxon>Peptostreptococcales</taxon>
        <taxon>Peptostreptococcaceae</taxon>
        <taxon>Peptacetobacter</taxon>
    </lineage>
</organism>
<sequence>MANNEYINPEIDREEVLRYLCYRGQKLEDDFSDSIDRIREKTKSVITPRAVYEKYPIEIHEHGVEIKGTNLVLDGKDIKKLLRGCRECILLAATIGVDIEREIRKREYSNLSESLIMDSCATTAIEEVCDIVQAEIENNISKSGMKITMRYSPGYGDLPIYRNTEILNVLQAQKRAGITINSSGIMIPRKSVAAVIGIYNPDETGDIKSSKKSCKECRCYSTCVYRRESGGFCCGNQGIS</sequence>
<dbReference type="OrthoDB" id="9816190at2"/>
<dbReference type="GO" id="GO:0008705">
    <property type="term" value="F:methionine synthase activity"/>
    <property type="evidence" value="ECO:0007669"/>
    <property type="project" value="InterPro"/>
</dbReference>
<proteinExistence type="predicted"/>
<dbReference type="Gene3D" id="3.40.109.40">
    <property type="match status" value="1"/>
</dbReference>
<evidence type="ECO:0000313" key="2">
    <source>
        <dbReference type="Proteomes" id="UP000317863"/>
    </source>
</evidence>